<name>A0A934LX71_9RHOB</name>
<keyword evidence="2" id="KW-1185">Reference proteome</keyword>
<gene>
    <name evidence="1" type="ORF">JAO82_00115</name>
</gene>
<sequence>MSLLHIDEAEPATWPVVLGDLSPAAAALEPALIWQKIEAFIRCRWAERSVTWIVNGGAYRSGAGAYWTPSLYPAGALTVEVWNRDSEDWQSVQVKKTPLGGCLLARNDTYRITATVGSTDAPPAAVLEAYRRLAEYIAAEQSAPAGARSYSIDVGQISESIRLDPTHMAKAIYNSGAADLLRPYRRLGVTDETA</sequence>
<evidence type="ECO:0000313" key="1">
    <source>
        <dbReference type="EMBL" id="MBI6628272.1"/>
    </source>
</evidence>
<accession>A0A934LX71</accession>
<dbReference type="RefSeq" id="WP_198684307.1">
    <property type="nucleotide sequence ID" value="NZ_JAEIJD010000001.1"/>
</dbReference>
<proteinExistence type="predicted"/>
<comment type="caution">
    <text evidence="1">The sequence shown here is derived from an EMBL/GenBank/DDBJ whole genome shotgun (WGS) entry which is preliminary data.</text>
</comment>
<organism evidence="1 2">
    <name type="scientific">Pontibaca salina</name>
    <dbReference type="NCBI Taxonomy" id="2795731"/>
    <lineage>
        <taxon>Bacteria</taxon>
        <taxon>Pseudomonadati</taxon>
        <taxon>Pseudomonadota</taxon>
        <taxon>Alphaproteobacteria</taxon>
        <taxon>Rhodobacterales</taxon>
        <taxon>Roseobacteraceae</taxon>
        <taxon>Pontibaca</taxon>
    </lineage>
</organism>
<protein>
    <submittedName>
        <fullName evidence="1">Uncharacterized protein</fullName>
    </submittedName>
</protein>
<dbReference type="EMBL" id="JAEIJD010000001">
    <property type="protein sequence ID" value="MBI6628272.1"/>
    <property type="molecule type" value="Genomic_DNA"/>
</dbReference>
<reference evidence="1" key="1">
    <citation type="submission" date="2020-12" db="EMBL/GenBank/DDBJ databases">
        <title>Pontibaca salina gen. nov., sp. nov., isolated from marine sediment.</title>
        <authorList>
            <person name="Bo J."/>
            <person name="Wang S."/>
            <person name="Song X."/>
            <person name="Du Z."/>
        </authorList>
    </citation>
    <scope>NUCLEOTIDE SEQUENCE</scope>
    <source>
        <strain evidence="1">S1109L</strain>
    </source>
</reference>
<evidence type="ECO:0000313" key="2">
    <source>
        <dbReference type="Proteomes" id="UP000613255"/>
    </source>
</evidence>
<dbReference type="Proteomes" id="UP000613255">
    <property type="component" value="Unassembled WGS sequence"/>
</dbReference>
<dbReference type="AlphaFoldDB" id="A0A934LX71"/>